<dbReference type="EMBL" id="VSSQ01026892">
    <property type="protein sequence ID" value="MPM75828.1"/>
    <property type="molecule type" value="Genomic_DNA"/>
</dbReference>
<protein>
    <submittedName>
        <fullName evidence="1">Uncharacterized protein</fullName>
    </submittedName>
</protein>
<evidence type="ECO:0000313" key="1">
    <source>
        <dbReference type="EMBL" id="MPM75828.1"/>
    </source>
</evidence>
<dbReference type="AlphaFoldDB" id="A0A645CG12"/>
<reference evidence="1" key="1">
    <citation type="submission" date="2019-08" db="EMBL/GenBank/DDBJ databases">
        <authorList>
            <person name="Kucharzyk K."/>
            <person name="Murdoch R.W."/>
            <person name="Higgins S."/>
            <person name="Loffler F."/>
        </authorList>
    </citation>
    <scope>NUCLEOTIDE SEQUENCE</scope>
</reference>
<organism evidence="1">
    <name type="scientific">bioreactor metagenome</name>
    <dbReference type="NCBI Taxonomy" id="1076179"/>
    <lineage>
        <taxon>unclassified sequences</taxon>
        <taxon>metagenomes</taxon>
        <taxon>ecological metagenomes</taxon>
    </lineage>
</organism>
<name>A0A645CG12_9ZZZZ</name>
<proteinExistence type="predicted"/>
<gene>
    <name evidence="1" type="ORF">SDC9_122822</name>
</gene>
<sequence>MIHGSRSREQRICADGLRRALREGSGHHAVVIGARRGRHHFLEQRMVRVCQLVQSRRGNDIEHGFPHAERADAEHGENQRCRHHQASIDERTAPLVFQNHAAGNHNCRARDAAEHARGNQRAALLLAFRR</sequence>
<accession>A0A645CG12</accession>
<comment type="caution">
    <text evidence="1">The sequence shown here is derived from an EMBL/GenBank/DDBJ whole genome shotgun (WGS) entry which is preliminary data.</text>
</comment>